<feature type="transmembrane region" description="Helical" evidence="6">
    <location>
        <begin position="213"/>
        <end position="235"/>
    </location>
</feature>
<proteinExistence type="predicted"/>
<dbReference type="InterPro" id="IPR050638">
    <property type="entry name" value="AA-Vitamin_Transporters"/>
</dbReference>
<comment type="subcellular location">
    <subcellularLocation>
        <location evidence="1">Cell membrane</location>
        <topology evidence="1">Multi-pass membrane protein</topology>
    </subcellularLocation>
</comment>
<dbReference type="EMBL" id="UINC01004115">
    <property type="protein sequence ID" value="SVA11905.1"/>
    <property type="molecule type" value="Genomic_DNA"/>
</dbReference>
<feature type="transmembrane region" description="Helical" evidence="6">
    <location>
        <begin position="271"/>
        <end position="287"/>
    </location>
</feature>
<feature type="transmembrane region" description="Helical" evidence="6">
    <location>
        <begin position="247"/>
        <end position="265"/>
    </location>
</feature>
<dbReference type="InterPro" id="IPR037185">
    <property type="entry name" value="EmrE-like"/>
</dbReference>
<feature type="transmembrane region" description="Helical" evidence="6">
    <location>
        <begin position="67"/>
        <end position="87"/>
    </location>
</feature>
<sequence>MWQQPALLVTLTCLFWGGNTIAAKIAVDDITPYQVTFGRWSLLSITLFLCYRRQIQAAWPKLRPYRIYLFLMPAIGFVVFGFLFYEAGHRTTAINIGILQGSVPIFVLIGAFLLYRTRITWLQIAGVMVGFLGVVTVATGGLPGVMSEIQLNTGDLMMIGACLVWASYTIGLKKRPAIPGLILFAVFCIPAAFVSAPFAIFELASGHAPWPTLTGGGVLLYTTVFPSFLAQLFFLRGVDLMGPGRTGMFVNLTPIFAALLAVGILRETFHIYHAVALVLVLAGLWLSRDRSIA</sequence>
<feature type="domain" description="EamA" evidence="7">
    <location>
        <begin position="6"/>
        <end position="137"/>
    </location>
</feature>
<evidence type="ECO:0000259" key="7">
    <source>
        <dbReference type="Pfam" id="PF00892"/>
    </source>
</evidence>
<dbReference type="AlphaFoldDB" id="A0A381T6V3"/>
<dbReference type="PANTHER" id="PTHR32322:SF18">
    <property type="entry name" value="S-ADENOSYLMETHIONINE_S-ADENOSYLHOMOCYSTEINE TRANSPORTER"/>
    <property type="match status" value="1"/>
</dbReference>
<feature type="transmembrane region" description="Helical" evidence="6">
    <location>
        <begin position="32"/>
        <end position="51"/>
    </location>
</feature>
<evidence type="ECO:0000256" key="6">
    <source>
        <dbReference type="SAM" id="Phobius"/>
    </source>
</evidence>
<protein>
    <recommendedName>
        <fullName evidence="7">EamA domain-containing protein</fullName>
    </recommendedName>
</protein>
<dbReference type="InterPro" id="IPR000620">
    <property type="entry name" value="EamA_dom"/>
</dbReference>
<feature type="transmembrane region" description="Helical" evidence="6">
    <location>
        <begin position="93"/>
        <end position="114"/>
    </location>
</feature>
<gene>
    <name evidence="8" type="ORF">METZ01_LOCUS64759</name>
</gene>
<reference evidence="8" key="1">
    <citation type="submission" date="2018-05" db="EMBL/GenBank/DDBJ databases">
        <authorList>
            <person name="Lanie J.A."/>
            <person name="Ng W.-L."/>
            <person name="Kazmierczak K.M."/>
            <person name="Andrzejewski T.M."/>
            <person name="Davidsen T.M."/>
            <person name="Wayne K.J."/>
            <person name="Tettelin H."/>
            <person name="Glass J.I."/>
            <person name="Rusch D."/>
            <person name="Podicherti R."/>
            <person name="Tsui H.-C.T."/>
            <person name="Winkler M.E."/>
        </authorList>
    </citation>
    <scope>NUCLEOTIDE SEQUENCE</scope>
</reference>
<name>A0A381T6V3_9ZZZZ</name>
<keyword evidence="2" id="KW-1003">Cell membrane</keyword>
<keyword evidence="5 6" id="KW-0472">Membrane</keyword>
<keyword evidence="4 6" id="KW-1133">Transmembrane helix</keyword>
<dbReference type="GO" id="GO:0005886">
    <property type="term" value="C:plasma membrane"/>
    <property type="evidence" value="ECO:0007669"/>
    <property type="project" value="UniProtKB-SubCell"/>
</dbReference>
<evidence type="ECO:0000256" key="5">
    <source>
        <dbReference type="ARBA" id="ARBA00023136"/>
    </source>
</evidence>
<evidence type="ECO:0000256" key="2">
    <source>
        <dbReference type="ARBA" id="ARBA00022475"/>
    </source>
</evidence>
<evidence type="ECO:0000256" key="4">
    <source>
        <dbReference type="ARBA" id="ARBA00022989"/>
    </source>
</evidence>
<dbReference type="PANTHER" id="PTHR32322">
    <property type="entry name" value="INNER MEMBRANE TRANSPORTER"/>
    <property type="match status" value="1"/>
</dbReference>
<keyword evidence="3 6" id="KW-0812">Transmembrane</keyword>
<feature type="transmembrane region" description="Helical" evidence="6">
    <location>
        <begin position="180"/>
        <end position="201"/>
    </location>
</feature>
<organism evidence="8">
    <name type="scientific">marine metagenome</name>
    <dbReference type="NCBI Taxonomy" id="408172"/>
    <lineage>
        <taxon>unclassified sequences</taxon>
        <taxon>metagenomes</taxon>
        <taxon>ecological metagenomes</taxon>
    </lineage>
</organism>
<feature type="transmembrane region" description="Helical" evidence="6">
    <location>
        <begin position="149"/>
        <end position="168"/>
    </location>
</feature>
<dbReference type="Pfam" id="PF00892">
    <property type="entry name" value="EamA"/>
    <property type="match status" value="2"/>
</dbReference>
<feature type="domain" description="EamA" evidence="7">
    <location>
        <begin position="153"/>
        <end position="286"/>
    </location>
</feature>
<feature type="transmembrane region" description="Helical" evidence="6">
    <location>
        <begin position="121"/>
        <end position="143"/>
    </location>
</feature>
<accession>A0A381T6V3</accession>
<dbReference type="SUPFAM" id="SSF103481">
    <property type="entry name" value="Multidrug resistance efflux transporter EmrE"/>
    <property type="match status" value="2"/>
</dbReference>
<evidence type="ECO:0000313" key="8">
    <source>
        <dbReference type="EMBL" id="SVA11905.1"/>
    </source>
</evidence>
<evidence type="ECO:0000256" key="3">
    <source>
        <dbReference type="ARBA" id="ARBA00022692"/>
    </source>
</evidence>
<evidence type="ECO:0000256" key="1">
    <source>
        <dbReference type="ARBA" id="ARBA00004651"/>
    </source>
</evidence>